<dbReference type="SUPFAM" id="SSF54001">
    <property type="entry name" value="Cysteine proteinases"/>
    <property type="match status" value="1"/>
</dbReference>
<name>A0A919FZL7_9ACTN</name>
<sequence length="283" mass="30540">MANGDPGFDLDAYLHRIGVTGRPAADVTSLREVHRAHLTAIPFENIDPVLGRVPSLAEADLLAKLVHSGRGGYCYEHNTLLGAALGALGFGVRRLTARVVVGAERHETRPRTHMALLVDVPGDRRRHLADVGFGAPGALVEPLPFVADAVRTAAGRSHRLTRTRGTGPLDLWALDARGAAGWETQYVFTEEPFERSDIEVVNWHIATHPRSPFRSRLRICRTGPDGSVAVLNGTTLTRTPPGASGTVREVLGRDELHRVLHEEFGITAPEDLTAAVRPAEPAG</sequence>
<reference evidence="3" key="1">
    <citation type="journal article" date="2014" name="Int. J. Syst. Evol. Microbiol.">
        <title>Complete genome sequence of Corynebacterium casei LMG S-19264T (=DSM 44701T), isolated from a smear-ripened cheese.</title>
        <authorList>
            <consortium name="US DOE Joint Genome Institute (JGI-PGF)"/>
            <person name="Walter F."/>
            <person name="Albersmeier A."/>
            <person name="Kalinowski J."/>
            <person name="Ruckert C."/>
        </authorList>
    </citation>
    <scope>NUCLEOTIDE SEQUENCE</scope>
    <source>
        <strain evidence="3">JCM 5069</strain>
    </source>
</reference>
<dbReference type="EMBL" id="BNCD01000003">
    <property type="protein sequence ID" value="GHH74535.1"/>
    <property type="molecule type" value="Genomic_DNA"/>
</dbReference>
<dbReference type="PANTHER" id="PTHR11786">
    <property type="entry name" value="N-HYDROXYARYLAMINE O-ACETYLTRANSFERASE"/>
    <property type="match status" value="1"/>
</dbReference>
<dbReference type="Gene3D" id="3.30.2140.10">
    <property type="entry name" value="Arylamine N-acetyltransferase"/>
    <property type="match status" value="1"/>
</dbReference>
<dbReference type="InterPro" id="IPR001447">
    <property type="entry name" value="Arylamine_N-AcTrfase"/>
</dbReference>
<dbReference type="Proteomes" id="UP000603708">
    <property type="component" value="Unassembled WGS sequence"/>
</dbReference>
<organism evidence="3 4">
    <name type="scientific">Streptomyces sulfonofaciens</name>
    <dbReference type="NCBI Taxonomy" id="68272"/>
    <lineage>
        <taxon>Bacteria</taxon>
        <taxon>Bacillati</taxon>
        <taxon>Actinomycetota</taxon>
        <taxon>Actinomycetes</taxon>
        <taxon>Kitasatosporales</taxon>
        <taxon>Streptomycetaceae</taxon>
        <taxon>Streptomyces</taxon>
    </lineage>
</organism>
<evidence type="ECO:0000313" key="4">
    <source>
        <dbReference type="Proteomes" id="UP000603708"/>
    </source>
</evidence>
<proteinExistence type="inferred from homology"/>
<protein>
    <submittedName>
        <fullName evidence="3">Arylamine N-acetyltransferase</fullName>
    </submittedName>
</protein>
<dbReference type="RefSeq" id="WP_189930186.1">
    <property type="nucleotide sequence ID" value="NZ_BNCD01000003.1"/>
</dbReference>
<evidence type="ECO:0000256" key="2">
    <source>
        <dbReference type="RuleBase" id="RU003452"/>
    </source>
</evidence>
<dbReference type="GO" id="GO:0016407">
    <property type="term" value="F:acetyltransferase activity"/>
    <property type="evidence" value="ECO:0007669"/>
    <property type="project" value="InterPro"/>
</dbReference>
<dbReference type="AlphaFoldDB" id="A0A919FZL7"/>
<comment type="caution">
    <text evidence="3">The sequence shown here is derived from an EMBL/GenBank/DDBJ whole genome shotgun (WGS) entry which is preliminary data.</text>
</comment>
<reference evidence="3" key="2">
    <citation type="submission" date="2020-09" db="EMBL/GenBank/DDBJ databases">
        <authorList>
            <person name="Sun Q."/>
            <person name="Ohkuma M."/>
        </authorList>
    </citation>
    <scope>NUCLEOTIDE SEQUENCE</scope>
    <source>
        <strain evidence="3">JCM 5069</strain>
    </source>
</reference>
<comment type="similarity">
    <text evidence="1 2">Belongs to the arylamine N-acetyltransferase family.</text>
</comment>
<dbReference type="Pfam" id="PF00797">
    <property type="entry name" value="Acetyltransf_2"/>
    <property type="match status" value="1"/>
</dbReference>
<keyword evidence="4" id="KW-1185">Reference proteome</keyword>
<dbReference type="PANTHER" id="PTHR11786:SF0">
    <property type="entry name" value="ARYLAMINE N-ACETYLTRANSFERASE 4-RELATED"/>
    <property type="match status" value="1"/>
</dbReference>
<evidence type="ECO:0000313" key="3">
    <source>
        <dbReference type="EMBL" id="GHH74535.1"/>
    </source>
</evidence>
<dbReference type="Gene3D" id="2.40.128.150">
    <property type="entry name" value="Cysteine proteinases"/>
    <property type="match status" value="1"/>
</dbReference>
<evidence type="ECO:0000256" key="1">
    <source>
        <dbReference type="ARBA" id="ARBA00006547"/>
    </source>
</evidence>
<gene>
    <name evidence="3" type="ORF">GCM10018793_15990</name>
</gene>
<accession>A0A919FZL7</accession>
<dbReference type="InterPro" id="IPR038765">
    <property type="entry name" value="Papain-like_cys_pep_sf"/>
</dbReference>
<dbReference type="PRINTS" id="PR01543">
    <property type="entry name" value="ANATRNSFRASE"/>
</dbReference>